<dbReference type="Pfam" id="PF00082">
    <property type="entry name" value="Peptidase_S8"/>
    <property type="match status" value="1"/>
</dbReference>
<evidence type="ECO:0000256" key="1">
    <source>
        <dbReference type="ARBA" id="ARBA00001913"/>
    </source>
</evidence>
<dbReference type="InterPro" id="IPR023827">
    <property type="entry name" value="Peptidase_S8_Asp-AS"/>
</dbReference>
<evidence type="ECO:0000256" key="5">
    <source>
        <dbReference type="ARBA" id="ARBA00022670"/>
    </source>
</evidence>
<dbReference type="InterPro" id="IPR022398">
    <property type="entry name" value="Peptidase_S8_His-AS"/>
</dbReference>
<dbReference type="EC" id="3.4.21.-" evidence="9"/>
<dbReference type="AlphaFoldDB" id="A0ABC9SRD9"/>
<evidence type="ECO:0000313" key="14">
    <source>
        <dbReference type="EMBL" id="EOQ58140.1"/>
    </source>
</evidence>
<evidence type="ECO:0000256" key="7">
    <source>
        <dbReference type="ARBA" id="ARBA00022825"/>
    </source>
</evidence>
<dbReference type="RefSeq" id="WP_000837770.1">
    <property type="nucleotide sequence ID" value="NZ_KB976012.1"/>
</dbReference>
<dbReference type="Gene3D" id="3.40.50.200">
    <property type="entry name" value="Peptidase S8/S53 domain"/>
    <property type="match status" value="1"/>
</dbReference>
<comment type="cofactor">
    <cofactor evidence="1">
        <name>Ca(2+)</name>
        <dbReference type="ChEBI" id="CHEBI:29108"/>
    </cofactor>
</comment>
<evidence type="ECO:0000259" key="13">
    <source>
        <dbReference type="Pfam" id="PF00082"/>
    </source>
</evidence>
<keyword evidence="8" id="KW-0106">Calcium</keyword>
<protein>
    <recommendedName>
        <fullName evidence="9">Leader peptide-processing serine protease</fullName>
        <ecNumber evidence="9">3.4.21.-</ecNumber>
    </recommendedName>
</protein>
<accession>A0ABC9SRD9</accession>
<evidence type="ECO:0000256" key="4">
    <source>
        <dbReference type="ARBA" id="ARBA00022525"/>
    </source>
</evidence>
<name>A0ABC9SRD9_BACCE</name>
<keyword evidence="4" id="KW-0964">Secreted</keyword>
<dbReference type="PRINTS" id="PR00723">
    <property type="entry name" value="SUBTILISIN"/>
</dbReference>
<feature type="domain" description="Peptidase S8/S53" evidence="13">
    <location>
        <begin position="138"/>
        <end position="436"/>
    </location>
</feature>
<evidence type="ECO:0000256" key="10">
    <source>
        <dbReference type="PIRSR" id="PIRSR037875-50"/>
    </source>
</evidence>
<keyword evidence="9" id="KW-0865">Zymogen</keyword>
<dbReference type="PANTHER" id="PTHR43806">
    <property type="entry name" value="PEPTIDASE S8"/>
    <property type="match status" value="1"/>
</dbReference>
<evidence type="ECO:0000256" key="11">
    <source>
        <dbReference type="PROSITE-ProRule" id="PRU01240"/>
    </source>
</evidence>
<comment type="caution">
    <text evidence="14">The sequence shown here is derived from an EMBL/GenBank/DDBJ whole genome shotgun (WGS) entry which is preliminary data.</text>
</comment>
<sequence length="462" mass="50529">MKSKSYFLFLSLISYFLFIPTPSLAEDEHNYSILLKKGTDFNNIKNELQQGGFEITYEIPEINLIQVLGTDLESKNLNHIKGIVKFSESVNTRNPKSKNVSSSFSKQNEVSADLWEYQWDMQSITNNGASYNVFQGSTNVTVGIIDSGIFPYHPDLKNSLLPGSKNLVPKGGLKGRESSETGDINKIDDLLGHGTSVAGQIAANGLMKGVAPGVGIKVYRVFGSTSAETIWVIKAIIEAANDDVDVINLSLGDYLLKSGSYSHTGRNDSVEIEAYKQAINYAYKKGSIVVAAAGNDGIDVNDQAKFHEVVNANLKTSNTTVSGIILDMPGALTNVVTVSSIGPTGELSLFSNHGKDFIDIISPGGDFRLLEQYGEDMWINDHLIEQEQILTTNINGGYYYDSGTSLAAAKVSGALALIVEKNNWKDQPHRAINHLYKYSTVNNPLTPRQKNLDIYKALFPHS</sequence>
<keyword evidence="9 12" id="KW-0732">Signal</keyword>
<organism evidence="14 15">
    <name type="scientific">Bacillus cereus TIAC219</name>
    <dbReference type="NCBI Taxonomy" id="718222"/>
    <lineage>
        <taxon>Bacteria</taxon>
        <taxon>Bacillati</taxon>
        <taxon>Bacillota</taxon>
        <taxon>Bacilli</taxon>
        <taxon>Bacillales</taxon>
        <taxon>Bacillaceae</taxon>
        <taxon>Bacillus</taxon>
        <taxon>Bacillus cereus group</taxon>
    </lineage>
</organism>
<dbReference type="SUPFAM" id="SSF52743">
    <property type="entry name" value="Subtilisin-like"/>
    <property type="match status" value="1"/>
</dbReference>
<dbReference type="GO" id="GO:0006508">
    <property type="term" value="P:proteolysis"/>
    <property type="evidence" value="ECO:0007669"/>
    <property type="project" value="UniProtKB-KW"/>
</dbReference>
<comment type="similarity">
    <text evidence="3 9 11">Belongs to the peptidase S8 family.</text>
</comment>
<dbReference type="InterPro" id="IPR015500">
    <property type="entry name" value="Peptidase_S8_subtilisin-rel"/>
</dbReference>
<evidence type="ECO:0000256" key="8">
    <source>
        <dbReference type="ARBA" id="ARBA00022837"/>
    </source>
</evidence>
<proteinExistence type="inferred from homology"/>
<dbReference type="EMBL" id="AHCJ01000080">
    <property type="protein sequence ID" value="EOQ58140.1"/>
    <property type="molecule type" value="Genomic_DNA"/>
</dbReference>
<feature type="active site" description="Charge relay system" evidence="10 11">
    <location>
        <position position="405"/>
    </location>
</feature>
<keyword evidence="7 9" id="KW-0720">Serine protease</keyword>
<dbReference type="InterPro" id="IPR050131">
    <property type="entry name" value="Peptidase_S8_subtilisin-like"/>
</dbReference>
<evidence type="ECO:0000256" key="6">
    <source>
        <dbReference type="ARBA" id="ARBA00022801"/>
    </source>
</evidence>
<dbReference type="InterPro" id="IPR008357">
    <property type="entry name" value="Lanit_process"/>
</dbReference>
<dbReference type="PROSITE" id="PS00137">
    <property type="entry name" value="SUBTILASE_HIS"/>
    <property type="match status" value="1"/>
</dbReference>
<evidence type="ECO:0000256" key="3">
    <source>
        <dbReference type="ARBA" id="ARBA00011073"/>
    </source>
</evidence>
<feature type="active site" description="Charge relay system" evidence="10 11">
    <location>
        <position position="146"/>
    </location>
</feature>
<dbReference type="GO" id="GO:0005576">
    <property type="term" value="C:extracellular region"/>
    <property type="evidence" value="ECO:0007669"/>
    <property type="project" value="UniProtKB-SubCell"/>
</dbReference>
<keyword evidence="5 9" id="KW-0645">Protease</keyword>
<dbReference type="PRINTS" id="PR01779">
    <property type="entry name" value="LANTIPROCESS"/>
</dbReference>
<comment type="pathway">
    <text evidence="9">Antibiotic biosynthesis.</text>
</comment>
<gene>
    <name evidence="14" type="ORF">IAY_04113</name>
</gene>
<evidence type="ECO:0000313" key="15">
    <source>
        <dbReference type="Proteomes" id="UP000014060"/>
    </source>
</evidence>
<dbReference type="CDD" id="cd07482">
    <property type="entry name" value="Peptidases_S8_Lantibiotic_specific_protease"/>
    <property type="match status" value="1"/>
</dbReference>
<feature type="chain" id="PRO_5044783609" description="Leader peptide-processing serine protease" evidence="12">
    <location>
        <begin position="26"/>
        <end position="462"/>
    </location>
</feature>
<feature type="active site" description="Charge relay system" evidence="10 11">
    <location>
        <position position="193"/>
    </location>
</feature>
<keyword evidence="6 9" id="KW-0378">Hydrolase</keyword>
<dbReference type="PIRSF" id="PIRSF037875">
    <property type="entry name" value="Peptidase_S8_lp"/>
    <property type="match status" value="1"/>
</dbReference>
<dbReference type="PROSITE" id="PS00136">
    <property type="entry name" value="SUBTILASE_ASP"/>
    <property type="match status" value="1"/>
</dbReference>
<dbReference type="PROSITE" id="PS51892">
    <property type="entry name" value="SUBTILASE"/>
    <property type="match status" value="1"/>
</dbReference>
<dbReference type="GO" id="GO:0004252">
    <property type="term" value="F:serine-type endopeptidase activity"/>
    <property type="evidence" value="ECO:0007669"/>
    <property type="project" value="UniProtKB-UniRule"/>
</dbReference>
<evidence type="ECO:0000256" key="2">
    <source>
        <dbReference type="ARBA" id="ARBA00004613"/>
    </source>
</evidence>
<comment type="subcellular location">
    <subcellularLocation>
        <location evidence="2">Secreted</location>
    </subcellularLocation>
</comment>
<dbReference type="InterPro" id="IPR000209">
    <property type="entry name" value="Peptidase_S8/S53_dom"/>
</dbReference>
<dbReference type="Proteomes" id="UP000014060">
    <property type="component" value="Unassembled WGS sequence"/>
</dbReference>
<feature type="signal peptide" evidence="12">
    <location>
        <begin position="1"/>
        <end position="25"/>
    </location>
</feature>
<reference evidence="14 15" key="1">
    <citation type="submission" date="2013-01" db="EMBL/GenBank/DDBJ databases">
        <title>The Genome Sequence of Bacillus cereus TIAC219.</title>
        <authorList>
            <consortium name="The Broad Institute Genome Sequencing Platform"/>
            <consortium name="The Broad Institute Genome Sequencing Center for Infectious Disease"/>
            <person name="Feldgarden M."/>
            <person name="Van der Auwera G.A."/>
            <person name="Mahillon J."/>
            <person name="Duprez V."/>
            <person name="Timmery S."/>
            <person name="Mattelet C."/>
            <person name="Dierick K."/>
            <person name="Sun M."/>
            <person name="Yu Z."/>
            <person name="Zhu L."/>
            <person name="Hu X."/>
            <person name="Shank E.B."/>
            <person name="Swiecicka I."/>
            <person name="Hansen B.M."/>
            <person name="Andrup L."/>
            <person name="Walker B."/>
            <person name="Young S.K."/>
            <person name="Zeng Q."/>
            <person name="Gargeya S."/>
            <person name="Fitzgerald M."/>
            <person name="Haas B."/>
            <person name="Abouelleil A."/>
            <person name="Alvarado L."/>
            <person name="Arachchi H.M."/>
            <person name="Berlin A.M."/>
            <person name="Chapman S.B."/>
            <person name="Dewar J."/>
            <person name="Goldberg J."/>
            <person name="Griggs A."/>
            <person name="Gujja S."/>
            <person name="Hansen M."/>
            <person name="Howarth C."/>
            <person name="Imamovic A."/>
            <person name="Larimer J."/>
            <person name="McCowan C."/>
            <person name="Murphy C."/>
            <person name="Neiman D."/>
            <person name="Pearson M."/>
            <person name="Priest M."/>
            <person name="Roberts A."/>
            <person name="Saif S."/>
            <person name="Shea T."/>
            <person name="Sisk P."/>
            <person name="Sykes S."/>
            <person name="Wortman J."/>
            <person name="Nusbaum C."/>
            <person name="Birren B."/>
        </authorList>
    </citation>
    <scope>NUCLEOTIDE SEQUENCE [LARGE SCALE GENOMIC DNA]</scope>
    <source>
        <strain evidence="14 15">TIAC219</strain>
    </source>
</reference>
<evidence type="ECO:0000256" key="12">
    <source>
        <dbReference type="SAM" id="SignalP"/>
    </source>
</evidence>
<dbReference type="PANTHER" id="PTHR43806:SF11">
    <property type="entry name" value="CEREVISIN-RELATED"/>
    <property type="match status" value="1"/>
</dbReference>
<evidence type="ECO:0000256" key="9">
    <source>
        <dbReference type="PIRNR" id="PIRNR037875"/>
    </source>
</evidence>
<dbReference type="InterPro" id="IPR036852">
    <property type="entry name" value="Peptidase_S8/S53_dom_sf"/>
</dbReference>